<feature type="compositionally biased region" description="Acidic residues" evidence="1">
    <location>
        <begin position="84"/>
        <end position="93"/>
    </location>
</feature>
<protein>
    <submittedName>
        <fullName evidence="2">RHTO0S02e01926g1_1</fullName>
    </submittedName>
</protein>
<dbReference type="AlphaFoldDB" id="A0A061AFX3"/>
<sequence>MSLHTLSDVDRELIDDSPTLARLVRRGRLAPSRLAQLLAAGRSTRPPKEPEAWECCGSNCRPCVREIWKEEAKVWSECHPGGVSDDDGDEEDTKEGSAQGKQRKEEEEAESRVAKVDEEEDERGHSSGRETPRVEIELEKLELEETEENRATG</sequence>
<accession>A0A061AFX3</accession>
<name>A0A061AFX3_RHOTO</name>
<evidence type="ECO:0000313" key="2">
    <source>
        <dbReference type="EMBL" id="CDR36420.1"/>
    </source>
</evidence>
<organism evidence="2">
    <name type="scientific">Rhodotorula toruloides</name>
    <name type="common">Yeast</name>
    <name type="synonym">Rhodosporidium toruloides</name>
    <dbReference type="NCBI Taxonomy" id="5286"/>
    <lineage>
        <taxon>Eukaryota</taxon>
        <taxon>Fungi</taxon>
        <taxon>Dikarya</taxon>
        <taxon>Basidiomycota</taxon>
        <taxon>Pucciniomycotina</taxon>
        <taxon>Microbotryomycetes</taxon>
        <taxon>Sporidiobolales</taxon>
        <taxon>Sporidiobolaceae</taxon>
        <taxon>Rhodotorula</taxon>
    </lineage>
</organism>
<gene>
    <name evidence="2" type="ORF">RHTO0S_02e01926g</name>
</gene>
<dbReference type="EMBL" id="LK052937">
    <property type="protein sequence ID" value="CDR36420.1"/>
    <property type="molecule type" value="Genomic_DNA"/>
</dbReference>
<dbReference type="OrthoDB" id="2523676at2759"/>
<reference evidence="2" key="1">
    <citation type="journal article" date="2014" name="Genome Announc.">
        <title>Draft genome sequence of Rhodosporidium toruloides CECT1137, an oleaginous yeast of biotechnological interest.</title>
        <authorList>
            <person name="Morin N."/>
            <person name="Calcas X."/>
            <person name="Devillers H."/>
            <person name="Durrens P."/>
            <person name="Sherman D.J."/>
            <person name="Nicaud J.-M."/>
            <person name="Neuveglise C."/>
        </authorList>
    </citation>
    <scope>NUCLEOTIDE SEQUENCE</scope>
    <source>
        <strain evidence="2">CECT1137</strain>
    </source>
</reference>
<feature type="compositionally biased region" description="Basic and acidic residues" evidence="1">
    <location>
        <begin position="102"/>
        <end position="153"/>
    </location>
</feature>
<proteinExistence type="predicted"/>
<feature type="region of interest" description="Disordered" evidence="1">
    <location>
        <begin position="77"/>
        <end position="153"/>
    </location>
</feature>
<evidence type="ECO:0000256" key="1">
    <source>
        <dbReference type="SAM" id="MobiDB-lite"/>
    </source>
</evidence>